<sequence length="25" mass="2846">MFLLCCIWASYLSARCESSLFSVIC</sequence>
<name>A0A0A9BHC5_ARUDO</name>
<organism evidence="1">
    <name type="scientific">Arundo donax</name>
    <name type="common">Giant reed</name>
    <name type="synonym">Donax arundinaceus</name>
    <dbReference type="NCBI Taxonomy" id="35708"/>
    <lineage>
        <taxon>Eukaryota</taxon>
        <taxon>Viridiplantae</taxon>
        <taxon>Streptophyta</taxon>
        <taxon>Embryophyta</taxon>
        <taxon>Tracheophyta</taxon>
        <taxon>Spermatophyta</taxon>
        <taxon>Magnoliopsida</taxon>
        <taxon>Liliopsida</taxon>
        <taxon>Poales</taxon>
        <taxon>Poaceae</taxon>
        <taxon>PACMAD clade</taxon>
        <taxon>Arundinoideae</taxon>
        <taxon>Arundineae</taxon>
        <taxon>Arundo</taxon>
    </lineage>
</organism>
<evidence type="ECO:0000313" key="1">
    <source>
        <dbReference type="EMBL" id="JAD61553.1"/>
    </source>
</evidence>
<dbReference type="EMBL" id="GBRH01236342">
    <property type="protein sequence ID" value="JAD61553.1"/>
    <property type="molecule type" value="Transcribed_RNA"/>
</dbReference>
<reference evidence="1" key="1">
    <citation type="submission" date="2014-09" db="EMBL/GenBank/DDBJ databases">
        <authorList>
            <person name="Magalhaes I.L.F."/>
            <person name="Oliveira U."/>
            <person name="Santos F.R."/>
            <person name="Vidigal T.H.D.A."/>
            <person name="Brescovit A.D."/>
            <person name="Santos A.J."/>
        </authorList>
    </citation>
    <scope>NUCLEOTIDE SEQUENCE</scope>
    <source>
        <tissue evidence="1">Shoot tissue taken approximately 20 cm above the soil surface</tissue>
    </source>
</reference>
<reference evidence="1" key="2">
    <citation type="journal article" date="2015" name="Data Brief">
        <title>Shoot transcriptome of the giant reed, Arundo donax.</title>
        <authorList>
            <person name="Barrero R.A."/>
            <person name="Guerrero F.D."/>
            <person name="Moolhuijzen P."/>
            <person name="Goolsby J.A."/>
            <person name="Tidwell J."/>
            <person name="Bellgard S.E."/>
            <person name="Bellgard M.I."/>
        </authorList>
    </citation>
    <scope>NUCLEOTIDE SEQUENCE</scope>
    <source>
        <tissue evidence="1">Shoot tissue taken approximately 20 cm above the soil surface</tissue>
    </source>
</reference>
<dbReference type="AlphaFoldDB" id="A0A0A9BHC5"/>
<proteinExistence type="predicted"/>
<protein>
    <submittedName>
        <fullName evidence="1">Uncharacterized protein</fullName>
    </submittedName>
</protein>
<accession>A0A0A9BHC5</accession>